<evidence type="ECO:0000259" key="1">
    <source>
        <dbReference type="Pfam" id="PF01872"/>
    </source>
</evidence>
<evidence type="ECO:0000313" key="2">
    <source>
        <dbReference type="EMBL" id="MFC5887078.1"/>
    </source>
</evidence>
<comment type="caution">
    <text evidence="2">The sequence shown here is derived from an EMBL/GenBank/DDBJ whole genome shotgun (WGS) entry which is preliminary data.</text>
</comment>
<name>A0ABW1F167_9ACTN</name>
<accession>A0ABW1F167</accession>
<dbReference type="PANTHER" id="PTHR38011:SF11">
    <property type="entry name" value="2,5-DIAMINO-6-RIBOSYLAMINO-4(3H)-PYRIMIDINONE 5'-PHOSPHATE REDUCTASE"/>
    <property type="match status" value="1"/>
</dbReference>
<gene>
    <name evidence="2" type="ORF">ACFP0N_19100</name>
</gene>
<keyword evidence="3" id="KW-1185">Reference proteome</keyword>
<organism evidence="2 3">
    <name type="scientific">Kitasatospora aburaviensis</name>
    <dbReference type="NCBI Taxonomy" id="67265"/>
    <lineage>
        <taxon>Bacteria</taxon>
        <taxon>Bacillati</taxon>
        <taxon>Actinomycetota</taxon>
        <taxon>Actinomycetes</taxon>
        <taxon>Kitasatosporales</taxon>
        <taxon>Streptomycetaceae</taxon>
        <taxon>Kitasatospora</taxon>
    </lineage>
</organism>
<dbReference type="Gene3D" id="3.40.430.10">
    <property type="entry name" value="Dihydrofolate Reductase, subunit A"/>
    <property type="match status" value="1"/>
</dbReference>
<dbReference type="InterPro" id="IPR050765">
    <property type="entry name" value="Riboflavin_Biosynth_HTPR"/>
</dbReference>
<reference evidence="3" key="1">
    <citation type="journal article" date="2019" name="Int. J. Syst. Evol. Microbiol.">
        <title>The Global Catalogue of Microorganisms (GCM) 10K type strain sequencing project: providing services to taxonomists for standard genome sequencing and annotation.</title>
        <authorList>
            <consortium name="The Broad Institute Genomics Platform"/>
            <consortium name="The Broad Institute Genome Sequencing Center for Infectious Disease"/>
            <person name="Wu L."/>
            <person name="Ma J."/>
        </authorList>
    </citation>
    <scope>NUCLEOTIDE SEQUENCE [LARGE SCALE GENOMIC DNA]</scope>
    <source>
        <strain evidence="3">CGMCC 4.1469</strain>
    </source>
</reference>
<dbReference type="Proteomes" id="UP001596067">
    <property type="component" value="Unassembled WGS sequence"/>
</dbReference>
<evidence type="ECO:0000313" key="3">
    <source>
        <dbReference type="Proteomes" id="UP001596067"/>
    </source>
</evidence>
<dbReference type="InterPro" id="IPR024072">
    <property type="entry name" value="DHFR-like_dom_sf"/>
</dbReference>
<dbReference type="InterPro" id="IPR002734">
    <property type="entry name" value="RibDG_C"/>
</dbReference>
<dbReference type="EMBL" id="JBHSOD010000022">
    <property type="protein sequence ID" value="MFC5887078.1"/>
    <property type="molecule type" value="Genomic_DNA"/>
</dbReference>
<protein>
    <submittedName>
        <fullName evidence="2">Dihydrofolate reductase family protein</fullName>
    </submittedName>
</protein>
<dbReference type="PANTHER" id="PTHR38011">
    <property type="entry name" value="DIHYDROFOLATE REDUCTASE FAMILY PROTEIN (AFU_ORTHOLOGUE AFUA_8G06820)"/>
    <property type="match status" value="1"/>
</dbReference>
<sequence>MRKLSYFIGSTIDGFIATPDGGFEFFFPYVTGEYASYLTAEYADTVFTPARVAAGIDDAPNKHYDTVVMGRNTYEPGLAVGVTSPYAHLRQIVFSNSIAESLDPAVEVTAEDPLSVVRRLKQEDGLDIWLCGGGSLAGQLLPEIDELIVKLYPIVAGSGIPLFSAGFAARNFELAESRTFDQGSVLLTYRKPATAADAEPEQA</sequence>
<dbReference type="Pfam" id="PF01872">
    <property type="entry name" value="RibD_C"/>
    <property type="match status" value="1"/>
</dbReference>
<dbReference type="RefSeq" id="WP_313764984.1">
    <property type="nucleotide sequence ID" value="NZ_BAAAVH010000051.1"/>
</dbReference>
<proteinExistence type="predicted"/>
<dbReference type="SUPFAM" id="SSF53597">
    <property type="entry name" value="Dihydrofolate reductase-like"/>
    <property type="match status" value="1"/>
</dbReference>
<feature type="domain" description="Bacterial bifunctional deaminase-reductase C-terminal" evidence="1">
    <location>
        <begin position="4"/>
        <end position="185"/>
    </location>
</feature>